<evidence type="ECO:0000256" key="5">
    <source>
        <dbReference type="ARBA" id="ARBA00022840"/>
    </source>
</evidence>
<dbReference type="HAMAP" id="MF_01884">
    <property type="entry name" value="Rho"/>
    <property type="match status" value="1"/>
</dbReference>
<dbReference type="AlphaFoldDB" id="A0A644SP85"/>
<dbReference type="NCBIfam" id="TIGR00767">
    <property type="entry name" value="rho"/>
    <property type="match status" value="1"/>
</dbReference>
<sequence length="603" mass="67703">MFNIETLRSKSLSELTKISKDLGVKIPRNSTEETIVFAILDFQASNPKVTKEYFNATENTMEEKQESPKPKAKAPAKKKVATKPVEKPAELFEGTTPEAKPEEVTEPKVEAAEKPAEANTSSKKQRKRIAPKTEEKATETEVTAETTETAVVAKAEDAEPEIPQAASHQNQQKQQKQQNQQKQKQHQQNQQNQQKNKNRNQNGNGAQNNQNQNQSHGNQENTEENPPKKDFNFDNIVTVEGVLEILPDNYGFLRSADFSYISSPDDVFVSTQQIRNYGLKTGDTVKGIVRLPKEGEKYFSLQRALEVNGRDLDFIKDRVAFEYLTPLFPQEKFNLAGKNATISTRIVDLFAPIGKGQRAMIVAQPKTGKTMLLKEIANSISANHPEAYMMILLIDERPEEVTDMERSVNAEVIASTFDESAEKHVKVANLVLAKAQRMVECGHDVVILLDSITRLARAYNTVTPASGKVLSGGVDANAMHKPKRFFGAARKIENGGSLTIIATALIDTGSKMDEVIFEEFKGTGNMELQLDRKISNKRIFPAVDLVASSTRRDDLLHDDVTQQRMWILRKYLADMNPLEAMEFVQKQMQTTRNNEEFLMSMNR</sequence>
<evidence type="ECO:0000256" key="3">
    <source>
        <dbReference type="ARBA" id="ARBA00022801"/>
    </source>
</evidence>
<gene>
    <name evidence="11" type="primary">rho_1</name>
    <name evidence="11" type="ORF">SDC9_01975</name>
</gene>
<dbReference type="PANTHER" id="PTHR46425">
    <property type="entry name" value="TRANSCRIPTION TERMINATION FACTOR RHO"/>
    <property type="match status" value="1"/>
</dbReference>
<dbReference type="InterPro" id="IPR011113">
    <property type="entry name" value="Rho_RNA-bd"/>
</dbReference>
<comment type="caution">
    <text evidence="11">The sequence shown here is derived from an EMBL/GenBank/DDBJ whole genome shotgun (WGS) entry which is preliminary data.</text>
</comment>
<evidence type="ECO:0000256" key="4">
    <source>
        <dbReference type="ARBA" id="ARBA00022806"/>
    </source>
</evidence>
<dbReference type="Gene3D" id="3.40.50.300">
    <property type="entry name" value="P-loop containing nucleotide triphosphate hydrolases"/>
    <property type="match status" value="1"/>
</dbReference>
<keyword evidence="7" id="KW-0805">Transcription regulation</keyword>
<dbReference type="PANTHER" id="PTHR46425:SF1">
    <property type="entry name" value="TRANSCRIPTION TERMINATION FACTOR RHO"/>
    <property type="match status" value="1"/>
</dbReference>
<dbReference type="InterPro" id="IPR004665">
    <property type="entry name" value="Term_rho"/>
</dbReference>
<dbReference type="GO" id="GO:0008186">
    <property type="term" value="F:ATP-dependent activity, acting on RNA"/>
    <property type="evidence" value="ECO:0007669"/>
    <property type="project" value="InterPro"/>
</dbReference>
<proteinExistence type="inferred from homology"/>
<dbReference type="GO" id="GO:0004386">
    <property type="term" value="F:helicase activity"/>
    <property type="evidence" value="ECO:0007669"/>
    <property type="project" value="UniProtKB-KW"/>
</dbReference>
<dbReference type="InterPro" id="IPR012340">
    <property type="entry name" value="NA-bd_OB-fold"/>
</dbReference>
<evidence type="ECO:0000313" key="11">
    <source>
        <dbReference type="EMBL" id="MPL56489.1"/>
    </source>
</evidence>
<dbReference type="InterPro" id="IPR041703">
    <property type="entry name" value="Rho_factor_ATP-bd"/>
</dbReference>
<evidence type="ECO:0000256" key="2">
    <source>
        <dbReference type="ARBA" id="ARBA00022741"/>
    </source>
</evidence>
<protein>
    <submittedName>
        <fullName evidence="11">Transcription termination factor Rho</fullName>
        <ecNumber evidence="11">3.6.4.-</ecNumber>
    </submittedName>
</protein>
<feature type="domain" description="Rho RNA-BD" evidence="10">
    <location>
        <begin position="236"/>
        <end position="311"/>
    </location>
</feature>
<keyword evidence="2" id="KW-0547">Nucleotide-binding</keyword>
<feature type="compositionally biased region" description="Low complexity" evidence="9">
    <location>
        <begin position="164"/>
        <end position="219"/>
    </location>
</feature>
<dbReference type="NCBIfam" id="NF006886">
    <property type="entry name" value="PRK09376.1"/>
    <property type="match status" value="1"/>
</dbReference>
<dbReference type="InterPro" id="IPR011129">
    <property type="entry name" value="CSD"/>
</dbReference>
<dbReference type="InterPro" id="IPR003593">
    <property type="entry name" value="AAA+_ATPase"/>
</dbReference>
<dbReference type="EC" id="3.6.4.-" evidence="11"/>
<dbReference type="SMART" id="SM00357">
    <property type="entry name" value="CSP"/>
    <property type="match status" value="1"/>
</dbReference>
<dbReference type="SUPFAM" id="SSF81995">
    <property type="entry name" value="beta-sandwich domain of Sec23/24"/>
    <property type="match status" value="1"/>
</dbReference>
<dbReference type="Pfam" id="PF00006">
    <property type="entry name" value="ATP-synt_ab"/>
    <property type="match status" value="1"/>
</dbReference>
<organism evidence="11">
    <name type="scientific">bioreactor metagenome</name>
    <dbReference type="NCBI Taxonomy" id="1076179"/>
    <lineage>
        <taxon>unclassified sequences</taxon>
        <taxon>metagenomes</taxon>
        <taxon>ecological metagenomes</taxon>
    </lineage>
</organism>
<feature type="compositionally biased region" description="Low complexity" evidence="9">
    <location>
        <begin position="140"/>
        <end position="153"/>
    </location>
</feature>
<name>A0A644SP85_9ZZZZ</name>
<dbReference type="InterPro" id="IPR027417">
    <property type="entry name" value="P-loop_NTPase"/>
</dbReference>
<evidence type="ECO:0000256" key="8">
    <source>
        <dbReference type="ARBA" id="ARBA00023163"/>
    </source>
</evidence>
<reference evidence="11" key="1">
    <citation type="submission" date="2019-08" db="EMBL/GenBank/DDBJ databases">
        <authorList>
            <person name="Kucharzyk K."/>
            <person name="Murdoch R.W."/>
            <person name="Higgins S."/>
            <person name="Loffler F."/>
        </authorList>
    </citation>
    <scope>NUCLEOTIDE SEQUENCE</scope>
</reference>
<evidence type="ECO:0000256" key="9">
    <source>
        <dbReference type="SAM" id="MobiDB-lite"/>
    </source>
</evidence>
<evidence type="ECO:0000259" key="10">
    <source>
        <dbReference type="PROSITE" id="PS51856"/>
    </source>
</evidence>
<keyword evidence="4" id="KW-0347">Helicase</keyword>
<dbReference type="InterPro" id="IPR000194">
    <property type="entry name" value="ATPase_F1/V1/A1_a/bsu_nucl-bd"/>
</dbReference>
<feature type="compositionally biased region" description="Basic and acidic residues" evidence="9">
    <location>
        <begin position="99"/>
        <end position="116"/>
    </location>
</feature>
<dbReference type="Pfam" id="PF07497">
    <property type="entry name" value="Rho_RNA_bind"/>
    <property type="match status" value="1"/>
</dbReference>
<evidence type="ECO:0000256" key="1">
    <source>
        <dbReference type="ARBA" id="ARBA00022472"/>
    </source>
</evidence>
<dbReference type="SUPFAM" id="SSF50249">
    <property type="entry name" value="Nucleic acid-binding proteins"/>
    <property type="match status" value="1"/>
</dbReference>
<dbReference type="SMART" id="SM00382">
    <property type="entry name" value="AAA"/>
    <property type="match status" value="1"/>
</dbReference>
<dbReference type="GO" id="GO:0005524">
    <property type="term" value="F:ATP binding"/>
    <property type="evidence" value="ECO:0007669"/>
    <property type="project" value="UniProtKB-KW"/>
</dbReference>
<dbReference type="CDD" id="cd01128">
    <property type="entry name" value="rho_factor_C"/>
    <property type="match status" value="1"/>
</dbReference>
<keyword evidence="5" id="KW-0067">ATP-binding</keyword>
<dbReference type="GO" id="GO:0016787">
    <property type="term" value="F:hydrolase activity"/>
    <property type="evidence" value="ECO:0007669"/>
    <property type="project" value="UniProtKB-KW"/>
</dbReference>
<accession>A0A644SP85</accession>
<dbReference type="PROSITE" id="PS51856">
    <property type="entry name" value="RHO_RNA_BD"/>
    <property type="match status" value="1"/>
</dbReference>
<evidence type="ECO:0000256" key="7">
    <source>
        <dbReference type="ARBA" id="ARBA00023015"/>
    </source>
</evidence>
<evidence type="ECO:0000256" key="6">
    <source>
        <dbReference type="ARBA" id="ARBA00022884"/>
    </source>
</evidence>
<keyword evidence="8" id="KW-0804">Transcription</keyword>
<dbReference type="EMBL" id="VSSQ01000003">
    <property type="protein sequence ID" value="MPL56489.1"/>
    <property type="molecule type" value="Genomic_DNA"/>
</dbReference>
<dbReference type="GO" id="GO:0003723">
    <property type="term" value="F:RNA binding"/>
    <property type="evidence" value="ECO:0007669"/>
    <property type="project" value="UniProtKB-KW"/>
</dbReference>
<dbReference type="GO" id="GO:0006353">
    <property type="term" value="P:DNA-templated transcription termination"/>
    <property type="evidence" value="ECO:0007669"/>
    <property type="project" value="UniProtKB-KW"/>
</dbReference>
<feature type="compositionally biased region" description="Basic residues" evidence="9">
    <location>
        <begin position="70"/>
        <end position="81"/>
    </location>
</feature>
<keyword evidence="6" id="KW-0694">RNA-binding</keyword>
<feature type="region of interest" description="Disordered" evidence="9">
    <location>
        <begin position="56"/>
        <end position="232"/>
    </location>
</feature>
<dbReference type="Gene3D" id="2.40.50.140">
    <property type="entry name" value="Nucleic acid-binding proteins"/>
    <property type="match status" value="1"/>
</dbReference>
<keyword evidence="1" id="KW-0806">Transcription termination</keyword>
<keyword evidence="3 11" id="KW-0378">Hydrolase</keyword>
<dbReference type="SUPFAM" id="SSF52540">
    <property type="entry name" value="P-loop containing nucleoside triphosphate hydrolases"/>
    <property type="match status" value="1"/>
</dbReference>
<dbReference type="CDD" id="cd04459">
    <property type="entry name" value="Rho_CSD"/>
    <property type="match status" value="1"/>
</dbReference>